<accession>A0ABT7T030</accession>
<keyword evidence="1" id="KW-0732">Signal</keyword>
<dbReference type="RefSeq" id="WP_289366473.1">
    <property type="nucleotide sequence ID" value="NZ_JAUCBP010000012.1"/>
</dbReference>
<feature type="signal peptide" evidence="1">
    <location>
        <begin position="1"/>
        <end position="20"/>
    </location>
</feature>
<dbReference type="EMBL" id="JAUCBP010000012">
    <property type="protein sequence ID" value="MDM7861804.1"/>
    <property type="molecule type" value="Genomic_DNA"/>
</dbReference>
<name>A0ABT7T030_9ALTE</name>
<evidence type="ECO:0000313" key="2">
    <source>
        <dbReference type="EMBL" id="MDM7861804.1"/>
    </source>
</evidence>
<keyword evidence="3" id="KW-1185">Reference proteome</keyword>
<evidence type="ECO:0008006" key="4">
    <source>
        <dbReference type="Google" id="ProtNLM"/>
    </source>
</evidence>
<sequence>MRYKAIGTLLLTWLAVPTFADDHASTCPSSLAGVSVHQQAKMCQQFNPSQHSEHQSLSYFVPLSSEQLVTYYQAKHAELTVHSTFNQRILLTMQETRIRVAISPDHNGSQVDILVL</sequence>
<feature type="chain" id="PRO_5045448525" description="DUF3019 domain-containing protein" evidence="1">
    <location>
        <begin position="21"/>
        <end position="116"/>
    </location>
</feature>
<organism evidence="2 3">
    <name type="scientific">Alteromonas arenosi</name>
    <dbReference type="NCBI Taxonomy" id="3055817"/>
    <lineage>
        <taxon>Bacteria</taxon>
        <taxon>Pseudomonadati</taxon>
        <taxon>Pseudomonadota</taxon>
        <taxon>Gammaproteobacteria</taxon>
        <taxon>Alteromonadales</taxon>
        <taxon>Alteromonadaceae</taxon>
        <taxon>Alteromonas/Salinimonas group</taxon>
        <taxon>Alteromonas</taxon>
    </lineage>
</organism>
<reference evidence="2 3" key="1">
    <citation type="submission" date="2023-06" db="EMBL/GenBank/DDBJ databases">
        <title>Alteromonas sp. ASW11-36 isolated from intertidal sand.</title>
        <authorList>
            <person name="Li Y."/>
        </authorList>
    </citation>
    <scope>NUCLEOTIDE SEQUENCE [LARGE SCALE GENOMIC DNA]</scope>
    <source>
        <strain evidence="2 3">ASW11-36</strain>
    </source>
</reference>
<proteinExistence type="predicted"/>
<dbReference type="Proteomes" id="UP001234343">
    <property type="component" value="Unassembled WGS sequence"/>
</dbReference>
<evidence type="ECO:0000313" key="3">
    <source>
        <dbReference type="Proteomes" id="UP001234343"/>
    </source>
</evidence>
<protein>
    <recommendedName>
        <fullName evidence="4">DUF3019 domain-containing protein</fullName>
    </recommendedName>
</protein>
<comment type="caution">
    <text evidence="2">The sequence shown here is derived from an EMBL/GenBank/DDBJ whole genome shotgun (WGS) entry which is preliminary data.</text>
</comment>
<gene>
    <name evidence="2" type="ORF">QTP81_14470</name>
</gene>
<evidence type="ECO:0000256" key="1">
    <source>
        <dbReference type="SAM" id="SignalP"/>
    </source>
</evidence>